<gene>
    <name evidence="1" type="ORF">GMARGA_LOCUS19524</name>
</gene>
<dbReference type="Proteomes" id="UP000789901">
    <property type="component" value="Unassembled WGS sequence"/>
</dbReference>
<evidence type="ECO:0000313" key="1">
    <source>
        <dbReference type="EMBL" id="CAG8779498.1"/>
    </source>
</evidence>
<evidence type="ECO:0000313" key="2">
    <source>
        <dbReference type="Proteomes" id="UP000789901"/>
    </source>
</evidence>
<protein>
    <submittedName>
        <fullName evidence="1">25490_t:CDS:1</fullName>
    </submittedName>
</protein>
<comment type="caution">
    <text evidence="1">The sequence shown here is derived from an EMBL/GenBank/DDBJ whole genome shotgun (WGS) entry which is preliminary data.</text>
</comment>
<reference evidence="1 2" key="1">
    <citation type="submission" date="2021-06" db="EMBL/GenBank/DDBJ databases">
        <authorList>
            <person name="Kallberg Y."/>
            <person name="Tangrot J."/>
            <person name="Rosling A."/>
        </authorList>
    </citation>
    <scope>NUCLEOTIDE SEQUENCE [LARGE SCALE GENOMIC DNA]</scope>
    <source>
        <strain evidence="1 2">120-4 pot B 10/14</strain>
    </source>
</reference>
<proteinExistence type="predicted"/>
<organism evidence="1 2">
    <name type="scientific">Gigaspora margarita</name>
    <dbReference type="NCBI Taxonomy" id="4874"/>
    <lineage>
        <taxon>Eukaryota</taxon>
        <taxon>Fungi</taxon>
        <taxon>Fungi incertae sedis</taxon>
        <taxon>Mucoromycota</taxon>
        <taxon>Glomeromycotina</taxon>
        <taxon>Glomeromycetes</taxon>
        <taxon>Diversisporales</taxon>
        <taxon>Gigasporaceae</taxon>
        <taxon>Gigaspora</taxon>
    </lineage>
</organism>
<sequence>MNSESTYYELLANTILPKWNILVNEIDTLYENNQFEFDPENQNENNFVVNSEAYQKEFQIDATFYEWDYANDRLDTLYTKHNISNNLKNSNILRYTTVCEHFGQPKMTKSKDLKKETTTKQIGCMWQKNIAFTKEITDDVKFFVTKMNCSLQQIYKALEEKYFVKVYIPILQQVIQRFRSNL</sequence>
<name>A0ABN7VJI0_GIGMA</name>
<accession>A0ABN7VJI0</accession>
<keyword evidence="2" id="KW-1185">Reference proteome</keyword>
<dbReference type="EMBL" id="CAJVQB010016349">
    <property type="protein sequence ID" value="CAG8779498.1"/>
    <property type="molecule type" value="Genomic_DNA"/>
</dbReference>